<evidence type="ECO:0000313" key="8">
    <source>
        <dbReference type="Proteomes" id="UP001159042"/>
    </source>
</evidence>
<accession>A0AAV8V8C6</accession>
<keyword evidence="3" id="KW-0862">Zinc</keyword>
<evidence type="ECO:0000256" key="1">
    <source>
        <dbReference type="ARBA" id="ARBA00022723"/>
    </source>
</evidence>
<dbReference type="InterPro" id="IPR006612">
    <property type="entry name" value="THAP_Znf"/>
</dbReference>
<evidence type="ECO:0000256" key="2">
    <source>
        <dbReference type="ARBA" id="ARBA00022771"/>
    </source>
</evidence>
<dbReference type="InterPro" id="IPR026516">
    <property type="entry name" value="THAP1/10"/>
</dbReference>
<sequence length="191" mass="21677">MDKAKKDKPKAGHICAAKTCHNRGYQTVNKSYFRFPTDPKRARVWALASQREDLLSHGMDNLWRSYRLCSDHFEKPMFTNHYCNRLNPSAVPTLFALSEGRSNASDHNYGRCTLVRLDDAERLVNEALAESQRMQEGYSNNLDYIHSKLTLLGKGGSVGKAGVDAQQLYTEDVNNSPGNFNTLMRDFNKNL</sequence>
<keyword evidence="2 5" id="KW-0863">Zinc-finger</keyword>
<dbReference type="GO" id="GO:0043565">
    <property type="term" value="F:sequence-specific DNA binding"/>
    <property type="evidence" value="ECO:0007669"/>
    <property type="project" value="InterPro"/>
</dbReference>
<dbReference type="PANTHER" id="PTHR46600:SF11">
    <property type="entry name" value="THAP DOMAIN-CONTAINING PROTEIN 10"/>
    <property type="match status" value="1"/>
</dbReference>
<keyword evidence="1" id="KW-0479">Metal-binding</keyword>
<organism evidence="7 8">
    <name type="scientific">Exocentrus adspersus</name>
    <dbReference type="NCBI Taxonomy" id="1586481"/>
    <lineage>
        <taxon>Eukaryota</taxon>
        <taxon>Metazoa</taxon>
        <taxon>Ecdysozoa</taxon>
        <taxon>Arthropoda</taxon>
        <taxon>Hexapoda</taxon>
        <taxon>Insecta</taxon>
        <taxon>Pterygota</taxon>
        <taxon>Neoptera</taxon>
        <taxon>Endopterygota</taxon>
        <taxon>Coleoptera</taxon>
        <taxon>Polyphaga</taxon>
        <taxon>Cucujiformia</taxon>
        <taxon>Chrysomeloidea</taxon>
        <taxon>Cerambycidae</taxon>
        <taxon>Lamiinae</taxon>
        <taxon>Acanthocinini</taxon>
        <taxon>Exocentrus</taxon>
    </lineage>
</organism>
<dbReference type="GO" id="GO:0008270">
    <property type="term" value="F:zinc ion binding"/>
    <property type="evidence" value="ECO:0007669"/>
    <property type="project" value="UniProtKB-KW"/>
</dbReference>
<feature type="domain" description="THAP-type" evidence="6">
    <location>
        <begin position="8"/>
        <end position="95"/>
    </location>
</feature>
<protein>
    <recommendedName>
        <fullName evidence="6">THAP-type domain-containing protein</fullName>
    </recommendedName>
</protein>
<dbReference type="PANTHER" id="PTHR46600">
    <property type="entry name" value="THAP DOMAIN-CONTAINING"/>
    <property type="match status" value="1"/>
</dbReference>
<evidence type="ECO:0000256" key="3">
    <source>
        <dbReference type="ARBA" id="ARBA00022833"/>
    </source>
</evidence>
<dbReference type="SMART" id="SM00980">
    <property type="entry name" value="THAP"/>
    <property type="match status" value="1"/>
</dbReference>
<gene>
    <name evidence="7" type="ORF">NQ315_012342</name>
</gene>
<dbReference type="Pfam" id="PF05485">
    <property type="entry name" value="THAP"/>
    <property type="match status" value="1"/>
</dbReference>
<evidence type="ECO:0000256" key="5">
    <source>
        <dbReference type="PROSITE-ProRule" id="PRU00309"/>
    </source>
</evidence>
<comment type="caution">
    <text evidence="7">The sequence shown here is derived from an EMBL/GenBank/DDBJ whole genome shotgun (WGS) entry which is preliminary data.</text>
</comment>
<reference evidence="7 8" key="1">
    <citation type="journal article" date="2023" name="Insect Mol. Biol.">
        <title>Genome sequencing provides insights into the evolution of gene families encoding plant cell wall-degrading enzymes in longhorned beetles.</title>
        <authorList>
            <person name="Shin N.R."/>
            <person name="Okamura Y."/>
            <person name="Kirsch R."/>
            <person name="Pauchet Y."/>
        </authorList>
    </citation>
    <scope>NUCLEOTIDE SEQUENCE [LARGE SCALE GENOMIC DNA]</scope>
    <source>
        <strain evidence="7">EAD_L_NR</strain>
    </source>
</reference>
<proteinExistence type="predicted"/>
<evidence type="ECO:0000256" key="4">
    <source>
        <dbReference type="ARBA" id="ARBA00023125"/>
    </source>
</evidence>
<dbReference type="EMBL" id="JANEYG010000286">
    <property type="protein sequence ID" value="KAJ8910495.1"/>
    <property type="molecule type" value="Genomic_DNA"/>
</dbReference>
<name>A0AAV8V8C6_9CUCU</name>
<dbReference type="Proteomes" id="UP001159042">
    <property type="component" value="Unassembled WGS sequence"/>
</dbReference>
<evidence type="ECO:0000259" key="6">
    <source>
        <dbReference type="PROSITE" id="PS50950"/>
    </source>
</evidence>
<dbReference type="AlphaFoldDB" id="A0AAV8V8C6"/>
<keyword evidence="8" id="KW-1185">Reference proteome</keyword>
<dbReference type="SMART" id="SM00692">
    <property type="entry name" value="DM3"/>
    <property type="match status" value="1"/>
</dbReference>
<dbReference type="PROSITE" id="PS50950">
    <property type="entry name" value="ZF_THAP"/>
    <property type="match status" value="1"/>
</dbReference>
<dbReference type="SUPFAM" id="SSF57716">
    <property type="entry name" value="Glucocorticoid receptor-like (DNA-binding domain)"/>
    <property type="match status" value="1"/>
</dbReference>
<evidence type="ECO:0000313" key="7">
    <source>
        <dbReference type="EMBL" id="KAJ8910495.1"/>
    </source>
</evidence>
<keyword evidence="4 5" id="KW-0238">DNA-binding</keyword>